<accession>A0A8H7XUE8</accession>
<sequence>MRESRDVDEFLNLPAHADTFTDTEGDTSSLSPSTTSAASSESLSSDSPHTTQRRTSRAAESIQIPITLSTFTAPDDPALLGFPSTFTSDSTPTAVSSVASDSTAVASGTRTYTDPSSKLNFNNAIITNTNTNANTIITSTSNRLSTNVPDMRTSNIASEQRGGSSSLPLPMARDPFATPTRGVSPVRGERDRNERRRESKDEYRDREYVRDRRDSRDRREREYVIDKRESRDKDRDGGRDRDWDWERRERRESRDRDRGREERYRSRDREYERERDRAGGAGGRYQIRDRERVRDRERDRYRSPERDRDRDNDERDKAKRREKRDREREREMNYERERERERMLEREAERERERERQQRDRSRDALAQPKPKPQIQQISTQRQIPTHDIHPAASSSHPHALDRERPITPIMSSSSLAGSNLSLTVNYVPTKFSAPPSPSSGSGSRLGSWYGSGAGVYSAGAGSGTPAGGPRKRVPYHYTRASASRMAESSSPSKAADQPRQRHQEPVFGAGIVPKMGGGVDAFRSGEARIGGRGDGDGDEYGDEDEGAEGVNEDDGMLREDTGRRGWFGKSGPGMGTSTGKVVGGEGVKITPRARGPPKKKLRWNRFKWMLFVANFALTTYSFTTLILILLTWFNIFTSADIIRVGNRTELIISTLFSISGILVSLIGWAGILTNNRSFLALYTALLWVVFILVLVPGYMTYKRRTFNLEGKVNKQWSQDLGAEGRVRIQNALRCCGYFSPFVEATVSQTCYARSLLPGCKKDYMDFERRVLKVWYTVAFGAIVPLHLAVMIISLLCANHVTYRFGKGMMPKAYRLSRSSMVAIMNNYVAQLAEQYGEDVAADVLARSKSNLNLQMGLTIPTVPYVDSGNNVSTVANPSSNVNMRQGGGGNGGVGAARVGGGGRI</sequence>
<feature type="region of interest" description="Disordered" evidence="5">
    <location>
        <begin position="482"/>
        <end position="505"/>
    </location>
</feature>
<feature type="compositionally biased region" description="Low complexity" evidence="5">
    <location>
        <begin position="26"/>
        <end position="50"/>
    </location>
</feature>
<evidence type="ECO:0000256" key="6">
    <source>
        <dbReference type="SAM" id="Phobius"/>
    </source>
</evidence>
<feature type="region of interest" description="Disordered" evidence="5">
    <location>
        <begin position="156"/>
        <end position="219"/>
    </location>
</feature>
<feature type="transmembrane region" description="Helical" evidence="6">
    <location>
        <begin position="609"/>
        <end position="631"/>
    </location>
</feature>
<feature type="compositionally biased region" description="Basic and acidic residues" evidence="5">
    <location>
        <begin position="286"/>
        <end position="364"/>
    </location>
</feature>
<dbReference type="InterPro" id="IPR018499">
    <property type="entry name" value="Tetraspanin/Peripherin"/>
</dbReference>
<feature type="compositionally biased region" description="Gly residues" evidence="5">
    <location>
        <begin position="569"/>
        <end position="587"/>
    </location>
</feature>
<reference evidence="7" key="1">
    <citation type="submission" date="2021-02" db="EMBL/GenBank/DDBJ databases">
        <title>Psilocybe cubensis genome.</title>
        <authorList>
            <person name="Mckernan K.J."/>
            <person name="Crawford S."/>
            <person name="Trippe A."/>
            <person name="Kane L.T."/>
            <person name="Mclaughlin S."/>
        </authorList>
    </citation>
    <scope>NUCLEOTIDE SEQUENCE [LARGE SCALE GENOMIC DNA]</scope>
    <source>
        <strain evidence="7">MGC-MH-2018</strain>
    </source>
</reference>
<evidence type="ECO:0000313" key="7">
    <source>
        <dbReference type="EMBL" id="KAG5167831.1"/>
    </source>
</evidence>
<evidence type="ECO:0000256" key="1">
    <source>
        <dbReference type="ARBA" id="ARBA00004141"/>
    </source>
</evidence>
<feature type="transmembrane region" description="Helical" evidence="6">
    <location>
        <begin position="651"/>
        <end position="673"/>
    </location>
</feature>
<feature type="compositionally biased region" description="Basic and acidic residues" evidence="5">
    <location>
        <begin position="247"/>
        <end position="278"/>
    </location>
</feature>
<feature type="compositionally biased region" description="Polar residues" evidence="5">
    <location>
        <begin position="156"/>
        <end position="167"/>
    </location>
</feature>
<evidence type="ECO:0000256" key="4">
    <source>
        <dbReference type="ARBA" id="ARBA00023136"/>
    </source>
</evidence>
<feature type="region of interest" description="Disordered" evidence="5">
    <location>
        <begin position="1"/>
        <end position="61"/>
    </location>
</feature>
<feature type="compositionally biased region" description="Gly residues" evidence="5">
    <location>
        <begin position="886"/>
        <end position="905"/>
    </location>
</feature>
<feature type="region of interest" description="Disordered" evidence="5">
    <location>
        <begin position="247"/>
        <end position="400"/>
    </location>
</feature>
<keyword evidence="2 6" id="KW-0812">Transmembrane</keyword>
<evidence type="ECO:0000256" key="2">
    <source>
        <dbReference type="ARBA" id="ARBA00022692"/>
    </source>
</evidence>
<evidence type="ECO:0000256" key="3">
    <source>
        <dbReference type="ARBA" id="ARBA00022989"/>
    </source>
</evidence>
<evidence type="ECO:0008006" key="8">
    <source>
        <dbReference type="Google" id="ProtNLM"/>
    </source>
</evidence>
<evidence type="ECO:0000256" key="5">
    <source>
        <dbReference type="SAM" id="MobiDB-lite"/>
    </source>
</evidence>
<feature type="region of interest" description="Disordered" evidence="5">
    <location>
        <begin position="527"/>
        <end position="597"/>
    </location>
</feature>
<dbReference type="Pfam" id="PF00335">
    <property type="entry name" value="Tetraspanin"/>
    <property type="match status" value="1"/>
</dbReference>
<organism evidence="7">
    <name type="scientific">Psilocybe cubensis</name>
    <name type="common">Psychedelic mushroom</name>
    <name type="synonym">Stropharia cubensis</name>
    <dbReference type="NCBI Taxonomy" id="181762"/>
    <lineage>
        <taxon>Eukaryota</taxon>
        <taxon>Fungi</taxon>
        <taxon>Dikarya</taxon>
        <taxon>Basidiomycota</taxon>
        <taxon>Agaricomycotina</taxon>
        <taxon>Agaricomycetes</taxon>
        <taxon>Agaricomycetidae</taxon>
        <taxon>Agaricales</taxon>
        <taxon>Agaricineae</taxon>
        <taxon>Strophariaceae</taxon>
        <taxon>Psilocybe</taxon>
    </lineage>
</organism>
<feature type="region of interest" description="Disordered" evidence="5">
    <location>
        <begin position="881"/>
        <end position="905"/>
    </location>
</feature>
<keyword evidence="3 6" id="KW-1133">Transmembrane helix</keyword>
<feature type="compositionally biased region" description="Basic and acidic residues" evidence="5">
    <location>
        <begin position="187"/>
        <end position="219"/>
    </location>
</feature>
<feature type="transmembrane region" description="Helical" evidence="6">
    <location>
        <begin position="774"/>
        <end position="798"/>
    </location>
</feature>
<dbReference type="EMBL" id="JAFIQS010000006">
    <property type="protein sequence ID" value="KAG5167831.1"/>
    <property type="molecule type" value="Genomic_DNA"/>
</dbReference>
<gene>
    <name evidence="7" type="ORF">JR316_006422</name>
</gene>
<name>A0A8H7XUE8_PSICU</name>
<protein>
    <recommendedName>
        <fullName evidence="8">Tetraspanin Tsp2</fullName>
    </recommendedName>
</protein>
<feature type="compositionally biased region" description="Basic and acidic residues" evidence="5">
    <location>
        <begin position="527"/>
        <end position="536"/>
    </location>
</feature>
<dbReference type="GO" id="GO:0016020">
    <property type="term" value="C:membrane"/>
    <property type="evidence" value="ECO:0007669"/>
    <property type="project" value="UniProtKB-SubCell"/>
</dbReference>
<keyword evidence="4 6" id="KW-0472">Membrane</keyword>
<feature type="compositionally biased region" description="Acidic residues" evidence="5">
    <location>
        <begin position="537"/>
        <end position="555"/>
    </location>
</feature>
<comment type="subcellular location">
    <subcellularLocation>
        <location evidence="1">Membrane</location>
        <topology evidence="1">Multi-pass membrane protein</topology>
    </subcellularLocation>
</comment>
<feature type="transmembrane region" description="Helical" evidence="6">
    <location>
        <begin position="680"/>
        <end position="700"/>
    </location>
</feature>
<dbReference type="AlphaFoldDB" id="A0A8H7XUE8"/>
<proteinExistence type="predicted"/>
<feature type="compositionally biased region" description="Low complexity" evidence="5">
    <location>
        <begin position="482"/>
        <end position="495"/>
    </location>
</feature>
<comment type="caution">
    <text evidence="7">The sequence shown here is derived from an EMBL/GenBank/DDBJ whole genome shotgun (WGS) entry which is preliminary data.</text>
</comment>